<dbReference type="InterPro" id="IPR046532">
    <property type="entry name" value="DUF6597"/>
</dbReference>
<reference evidence="5" key="1">
    <citation type="journal article" date="2014" name="Int. J. Syst. Evol. Microbiol.">
        <title>Complete genome sequence of Corynebacterium casei LMG S-19264T (=DSM 44701T), isolated from a smear-ripened cheese.</title>
        <authorList>
            <consortium name="US DOE Joint Genome Institute (JGI-PGF)"/>
            <person name="Walter F."/>
            <person name="Albersmeier A."/>
            <person name="Kalinowski J."/>
            <person name="Ruckert C."/>
        </authorList>
    </citation>
    <scope>NUCLEOTIDE SEQUENCE</scope>
    <source>
        <strain evidence="5">JCM 3276</strain>
    </source>
</reference>
<dbReference type="Proteomes" id="UP000660680">
    <property type="component" value="Unassembled WGS sequence"/>
</dbReference>
<keyword evidence="3" id="KW-0804">Transcription</keyword>
<dbReference type="Gene3D" id="1.10.10.60">
    <property type="entry name" value="Homeodomain-like"/>
    <property type="match status" value="1"/>
</dbReference>
<dbReference type="InterPro" id="IPR050204">
    <property type="entry name" value="AraC_XylS_family_regulators"/>
</dbReference>
<dbReference type="AlphaFoldDB" id="A0A918LHI5"/>
<evidence type="ECO:0000259" key="4">
    <source>
        <dbReference type="PROSITE" id="PS01124"/>
    </source>
</evidence>
<keyword evidence="6" id="KW-1185">Reference proteome</keyword>
<evidence type="ECO:0000256" key="1">
    <source>
        <dbReference type="ARBA" id="ARBA00023015"/>
    </source>
</evidence>
<dbReference type="GO" id="GO:0043565">
    <property type="term" value="F:sequence-specific DNA binding"/>
    <property type="evidence" value="ECO:0007669"/>
    <property type="project" value="InterPro"/>
</dbReference>
<keyword evidence="1" id="KW-0805">Transcription regulation</keyword>
<evidence type="ECO:0000256" key="3">
    <source>
        <dbReference type="ARBA" id="ARBA00023163"/>
    </source>
</evidence>
<dbReference type="EMBL" id="BMRB01000005">
    <property type="protein sequence ID" value="GGS48557.1"/>
    <property type="molecule type" value="Genomic_DNA"/>
</dbReference>
<name>A0A918LHI5_9PSEU</name>
<dbReference type="GO" id="GO:0003700">
    <property type="term" value="F:DNA-binding transcription factor activity"/>
    <property type="evidence" value="ECO:0007669"/>
    <property type="project" value="InterPro"/>
</dbReference>
<evidence type="ECO:0000313" key="5">
    <source>
        <dbReference type="EMBL" id="GGS48557.1"/>
    </source>
</evidence>
<dbReference type="Pfam" id="PF12833">
    <property type="entry name" value="HTH_18"/>
    <property type="match status" value="1"/>
</dbReference>
<dbReference type="SMART" id="SM00342">
    <property type="entry name" value="HTH_ARAC"/>
    <property type="match status" value="1"/>
</dbReference>
<accession>A0A918LHI5</accession>
<organism evidence="5 6">
    <name type="scientific">Actinokineospora fastidiosa</name>
    <dbReference type="NCBI Taxonomy" id="1816"/>
    <lineage>
        <taxon>Bacteria</taxon>
        <taxon>Bacillati</taxon>
        <taxon>Actinomycetota</taxon>
        <taxon>Actinomycetes</taxon>
        <taxon>Pseudonocardiales</taxon>
        <taxon>Pseudonocardiaceae</taxon>
        <taxon>Actinokineospora</taxon>
    </lineage>
</organism>
<protein>
    <submittedName>
        <fullName evidence="5">AraC family transcriptional regulator</fullName>
    </submittedName>
</protein>
<proteinExistence type="predicted"/>
<evidence type="ECO:0000313" key="6">
    <source>
        <dbReference type="Proteomes" id="UP000660680"/>
    </source>
</evidence>
<keyword evidence="2" id="KW-0238">DNA-binding</keyword>
<dbReference type="PANTHER" id="PTHR46796:SF15">
    <property type="entry name" value="BLL1074 PROTEIN"/>
    <property type="match status" value="1"/>
</dbReference>
<dbReference type="RefSeq" id="WP_229787368.1">
    <property type="nucleotide sequence ID" value="NZ_BMRB01000005.1"/>
</dbReference>
<reference evidence="5" key="2">
    <citation type="submission" date="2020-09" db="EMBL/GenBank/DDBJ databases">
        <authorList>
            <person name="Sun Q."/>
            <person name="Ohkuma M."/>
        </authorList>
    </citation>
    <scope>NUCLEOTIDE SEQUENCE</scope>
    <source>
        <strain evidence="5">JCM 3276</strain>
    </source>
</reference>
<sequence>MTYRELRVDVPGVACLWSVDVDGPGGRVVPDGCTDLMWHAAADRLFVAGPDTTAHTTTLPPGRLVGVRYLPGAAGFGVPADALRDGRPDLADVWTRQAAEALTERLRGATAEEAQRILLLAAPAAPDPLAARVRLLAETGRVRDIADAVGYGERQLRRRCLAAFGYGPKTLHRVLRFQRALRLARAGLRFTDVAARAGYADQAHLARDVRDLAQAPLTALVHAPTES</sequence>
<feature type="domain" description="HTH araC/xylS-type" evidence="4">
    <location>
        <begin position="136"/>
        <end position="210"/>
    </location>
</feature>
<dbReference type="PANTHER" id="PTHR46796">
    <property type="entry name" value="HTH-TYPE TRANSCRIPTIONAL ACTIVATOR RHAS-RELATED"/>
    <property type="match status" value="1"/>
</dbReference>
<dbReference type="InterPro" id="IPR018060">
    <property type="entry name" value="HTH_AraC"/>
</dbReference>
<evidence type="ECO:0000256" key="2">
    <source>
        <dbReference type="ARBA" id="ARBA00023125"/>
    </source>
</evidence>
<gene>
    <name evidence="5" type="ORF">GCM10010171_49570</name>
</gene>
<comment type="caution">
    <text evidence="5">The sequence shown here is derived from an EMBL/GenBank/DDBJ whole genome shotgun (WGS) entry which is preliminary data.</text>
</comment>
<dbReference type="PROSITE" id="PS01124">
    <property type="entry name" value="HTH_ARAC_FAMILY_2"/>
    <property type="match status" value="1"/>
</dbReference>
<dbReference type="Pfam" id="PF20240">
    <property type="entry name" value="DUF6597"/>
    <property type="match status" value="1"/>
</dbReference>